<evidence type="ECO:0000313" key="5">
    <source>
        <dbReference type="Proteomes" id="UP001303473"/>
    </source>
</evidence>
<keyword evidence="5" id="KW-1185">Reference proteome</keyword>
<dbReference type="InterPro" id="IPR012132">
    <property type="entry name" value="GMC_OxRdtase"/>
</dbReference>
<sequence>AYLRPVLNRPNLFVFTSTFAQRILFNSRKKAVGVLVDNNCTITAKKEVILSAGSVQSPQLLLVSGVGLAKLLKPLSIPVVADRPGVGQNLKDQFATFVTYQVNPLTGTELSINPPYLRNAIAQFNKNGSGPLASPGGDLYSTELIPSSLRSGYSLPTGRTWARPHVGYAAFPSMGEGVPAIPIDPTGNYASVLVILQAVSSTGYVSISSANMSDPPLINPNTLGDGADLQILLASIKRMRASFASSALAPVLIGSEVLPGASFQTDDEIVSYLRRTTFSMSHGFATCKMGKPSDPMAVVVDTHGSVYGVKNLRVIDGSAFPFLPPGPSPQTQVYMLAEKLAQDIKDTIRY</sequence>
<evidence type="ECO:0000256" key="1">
    <source>
        <dbReference type="ARBA" id="ARBA00010790"/>
    </source>
</evidence>
<dbReference type="InterPro" id="IPR007867">
    <property type="entry name" value="GMC_OxRtase_C"/>
</dbReference>
<comment type="similarity">
    <text evidence="1">Belongs to the GMC oxidoreductase family.</text>
</comment>
<protein>
    <recommendedName>
        <fullName evidence="3">Glucose-methanol-choline oxidoreductase N-terminal domain-containing protein</fullName>
    </recommendedName>
</protein>
<dbReference type="GO" id="GO:0044550">
    <property type="term" value="P:secondary metabolite biosynthetic process"/>
    <property type="evidence" value="ECO:0007669"/>
    <property type="project" value="TreeGrafter"/>
</dbReference>
<dbReference type="Gene3D" id="3.50.50.60">
    <property type="entry name" value="FAD/NAD(P)-binding domain"/>
    <property type="match status" value="1"/>
</dbReference>
<dbReference type="InterPro" id="IPR036188">
    <property type="entry name" value="FAD/NAD-bd_sf"/>
</dbReference>
<comment type="caution">
    <text evidence="4">The sequence shown here is derived from an EMBL/GenBank/DDBJ whole genome shotgun (WGS) entry which is preliminary data.</text>
</comment>
<gene>
    <name evidence="4" type="ORF">QBC46DRAFT_261513</name>
</gene>
<dbReference type="EMBL" id="MU853799">
    <property type="protein sequence ID" value="KAK3940204.1"/>
    <property type="molecule type" value="Genomic_DNA"/>
</dbReference>
<dbReference type="GO" id="GO:0016614">
    <property type="term" value="F:oxidoreductase activity, acting on CH-OH group of donors"/>
    <property type="evidence" value="ECO:0007669"/>
    <property type="project" value="InterPro"/>
</dbReference>
<dbReference type="PANTHER" id="PTHR11552">
    <property type="entry name" value="GLUCOSE-METHANOL-CHOLINE GMC OXIDOREDUCTASE"/>
    <property type="match status" value="1"/>
</dbReference>
<feature type="non-terminal residue" evidence="4">
    <location>
        <position position="1"/>
    </location>
</feature>
<dbReference type="PROSITE" id="PS00624">
    <property type="entry name" value="GMC_OXRED_2"/>
    <property type="match status" value="1"/>
</dbReference>
<dbReference type="Pfam" id="PF00732">
    <property type="entry name" value="GMC_oxred_N"/>
    <property type="match status" value="1"/>
</dbReference>
<dbReference type="PANTHER" id="PTHR11552:SF138">
    <property type="entry name" value="DEHYDROGENASE PKFF-RELATED"/>
    <property type="match status" value="1"/>
</dbReference>
<organism evidence="4 5">
    <name type="scientific">Diplogelasinospora grovesii</name>
    <dbReference type="NCBI Taxonomy" id="303347"/>
    <lineage>
        <taxon>Eukaryota</taxon>
        <taxon>Fungi</taxon>
        <taxon>Dikarya</taxon>
        <taxon>Ascomycota</taxon>
        <taxon>Pezizomycotina</taxon>
        <taxon>Sordariomycetes</taxon>
        <taxon>Sordariomycetidae</taxon>
        <taxon>Sordariales</taxon>
        <taxon>Diplogelasinosporaceae</taxon>
        <taxon>Diplogelasinospora</taxon>
    </lineage>
</organism>
<evidence type="ECO:0000256" key="2">
    <source>
        <dbReference type="ARBA" id="ARBA00023180"/>
    </source>
</evidence>
<dbReference type="SUPFAM" id="SSF51905">
    <property type="entry name" value="FAD/NAD(P)-binding domain"/>
    <property type="match status" value="1"/>
</dbReference>
<dbReference type="GO" id="GO:0050660">
    <property type="term" value="F:flavin adenine dinucleotide binding"/>
    <property type="evidence" value="ECO:0007669"/>
    <property type="project" value="InterPro"/>
</dbReference>
<dbReference type="SUPFAM" id="SSF54373">
    <property type="entry name" value="FAD-linked reductases, C-terminal domain"/>
    <property type="match status" value="1"/>
</dbReference>
<reference evidence="5" key="1">
    <citation type="journal article" date="2023" name="Mol. Phylogenet. Evol.">
        <title>Genome-scale phylogeny and comparative genomics of the fungal order Sordariales.</title>
        <authorList>
            <person name="Hensen N."/>
            <person name="Bonometti L."/>
            <person name="Westerberg I."/>
            <person name="Brannstrom I.O."/>
            <person name="Guillou S."/>
            <person name="Cros-Aarteil S."/>
            <person name="Calhoun S."/>
            <person name="Haridas S."/>
            <person name="Kuo A."/>
            <person name="Mondo S."/>
            <person name="Pangilinan J."/>
            <person name="Riley R."/>
            <person name="LaButti K."/>
            <person name="Andreopoulos B."/>
            <person name="Lipzen A."/>
            <person name="Chen C."/>
            <person name="Yan M."/>
            <person name="Daum C."/>
            <person name="Ng V."/>
            <person name="Clum A."/>
            <person name="Steindorff A."/>
            <person name="Ohm R.A."/>
            <person name="Martin F."/>
            <person name="Silar P."/>
            <person name="Natvig D.O."/>
            <person name="Lalanne C."/>
            <person name="Gautier V."/>
            <person name="Ament-Velasquez S.L."/>
            <person name="Kruys A."/>
            <person name="Hutchinson M.I."/>
            <person name="Powell A.J."/>
            <person name="Barry K."/>
            <person name="Miller A.N."/>
            <person name="Grigoriev I.V."/>
            <person name="Debuchy R."/>
            <person name="Gladieux P."/>
            <person name="Hiltunen Thoren M."/>
            <person name="Johannesson H."/>
        </authorList>
    </citation>
    <scope>NUCLEOTIDE SEQUENCE [LARGE SCALE GENOMIC DNA]</scope>
    <source>
        <strain evidence="5">CBS 340.73</strain>
    </source>
</reference>
<keyword evidence="2" id="KW-0325">Glycoprotein</keyword>
<feature type="domain" description="Glucose-methanol-choline oxidoreductase N-terminal" evidence="3">
    <location>
        <begin position="53"/>
        <end position="67"/>
    </location>
</feature>
<dbReference type="AlphaFoldDB" id="A0AAN6S4H2"/>
<dbReference type="Proteomes" id="UP001303473">
    <property type="component" value="Unassembled WGS sequence"/>
</dbReference>
<proteinExistence type="inferred from homology"/>
<dbReference type="InterPro" id="IPR000172">
    <property type="entry name" value="GMC_OxRdtase_N"/>
</dbReference>
<accession>A0AAN6S4H2</accession>
<evidence type="ECO:0000313" key="4">
    <source>
        <dbReference type="EMBL" id="KAK3940204.1"/>
    </source>
</evidence>
<dbReference type="Gene3D" id="3.30.560.10">
    <property type="entry name" value="Glucose Oxidase, domain 3"/>
    <property type="match status" value="1"/>
</dbReference>
<evidence type="ECO:0000259" key="3">
    <source>
        <dbReference type="PROSITE" id="PS00624"/>
    </source>
</evidence>
<name>A0AAN6S4H2_9PEZI</name>
<dbReference type="Pfam" id="PF05199">
    <property type="entry name" value="GMC_oxred_C"/>
    <property type="match status" value="1"/>
</dbReference>